<organism evidence="2 3">
    <name type="scientific">Mortierella alpina</name>
    <name type="common">Oleaginous fungus</name>
    <name type="synonym">Mortierella renispora</name>
    <dbReference type="NCBI Taxonomy" id="64518"/>
    <lineage>
        <taxon>Eukaryota</taxon>
        <taxon>Fungi</taxon>
        <taxon>Fungi incertae sedis</taxon>
        <taxon>Mucoromycota</taxon>
        <taxon>Mortierellomycotina</taxon>
        <taxon>Mortierellomycetes</taxon>
        <taxon>Mortierellales</taxon>
        <taxon>Mortierellaceae</taxon>
        <taxon>Mortierella</taxon>
    </lineage>
</organism>
<proteinExistence type="predicted"/>
<dbReference type="Proteomes" id="UP000738359">
    <property type="component" value="Unassembled WGS sequence"/>
</dbReference>
<reference evidence="2" key="1">
    <citation type="journal article" date="2020" name="Fungal Divers.">
        <title>Resolving the Mortierellaceae phylogeny through synthesis of multi-gene phylogenetics and phylogenomics.</title>
        <authorList>
            <person name="Vandepol N."/>
            <person name="Liber J."/>
            <person name="Desiro A."/>
            <person name="Na H."/>
            <person name="Kennedy M."/>
            <person name="Barry K."/>
            <person name="Grigoriev I.V."/>
            <person name="Miller A.N."/>
            <person name="O'Donnell K."/>
            <person name="Stajich J.E."/>
            <person name="Bonito G."/>
        </authorList>
    </citation>
    <scope>NUCLEOTIDE SEQUENCE</scope>
    <source>
        <strain evidence="2">CK1249</strain>
    </source>
</reference>
<protein>
    <submittedName>
        <fullName evidence="2">Uncharacterized protein</fullName>
    </submittedName>
</protein>
<dbReference type="AlphaFoldDB" id="A0A9P6IQZ6"/>
<evidence type="ECO:0000256" key="1">
    <source>
        <dbReference type="SAM" id="MobiDB-lite"/>
    </source>
</evidence>
<feature type="region of interest" description="Disordered" evidence="1">
    <location>
        <begin position="1"/>
        <end position="60"/>
    </location>
</feature>
<evidence type="ECO:0000313" key="3">
    <source>
        <dbReference type="Proteomes" id="UP000738359"/>
    </source>
</evidence>
<dbReference type="OrthoDB" id="10593682at2759"/>
<sequence>MKHTSHITSSPDPTTLAAASTATSTAAAPSTAVPAPAPAPADVPSAKAPATGASSKKESVLVYSNNDVSVEEVRAALERYRFKPQVESAA</sequence>
<comment type="caution">
    <text evidence="2">The sequence shown here is derived from an EMBL/GenBank/DDBJ whole genome shotgun (WGS) entry which is preliminary data.</text>
</comment>
<feature type="compositionally biased region" description="Low complexity" evidence="1">
    <location>
        <begin position="8"/>
        <end position="34"/>
    </location>
</feature>
<keyword evidence="3" id="KW-1185">Reference proteome</keyword>
<gene>
    <name evidence="2" type="ORF">BGZ70_005907</name>
</gene>
<evidence type="ECO:0000313" key="2">
    <source>
        <dbReference type="EMBL" id="KAF9943488.1"/>
    </source>
</evidence>
<dbReference type="EMBL" id="JAAAHY010003205">
    <property type="protein sequence ID" value="KAF9943488.1"/>
    <property type="molecule type" value="Genomic_DNA"/>
</dbReference>
<accession>A0A9P6IQZ6</accession>
<name>A0A9P6IQZ6_MORAP</name>